<protein>
    <recommendedName>
        <fullName evidence="4">Lipoprotein</fullName>
    </recommendedName>
</protein>
<dbReference type="RefSeq" id="WP_337718050.1">
    <property type="nucleotide sequence ID" value="NZ_JBBEUB010000014.1"/>
</dbReference>
<organism evidence="2 3">
    <name type="scientific">Pedobacter panaciterrae</name>
    <dbReference type="NCBI Taxonomy" id="363849"/>
    <lineage>
        <taxon>Bacteria</taxon>
        <taxon>Pseudomonadati</taxon>
        <taxon>Bacteroidota</taxon>
        <taxon>Sphingobacteriia</taxon>
        <taxon>Sphingobacteriales</taxon>
        <taxon>Sphingobacteriaceae</taxon>
        <taxon>Pedobacter</taxon>
    </lineage>
</organism>
<evidence type="ECO:0000313" key="3">
    <source>
        <dbReference type="Proteomes" id="UP001378956"/>
    </source>
</evidence>
<dbReference type="Proteomes" id="UP001378956">
    <property type="component" value="Unassembled WGS sequence"/>
</dbReference>
<evidence type="ECO:0008006" key="4">
    <source>
        <dbReference type="Google" id="ProtNLM"/>
    </source>
</evidence>
<dbReference type="PROSITE" id="PS51257">
    <property type="entry name" value="PROKAR_LIPOPROTEIN"/>
    <property type="match status" value="1"/>
</dbReference>
<evidence type="ECO:0000313" key="2">
    <source>
        <dbReference type="EMBL" id="MEJ2905657.1"/>
    </source>
</evidence>
<comment type="caution">
    <text evidence="2">The sequence shown here is derived from an EMBL/GenBank/DDBJ whole genome shotgun (WGS) entry which is preliminary data.</text>
</comment>
<proteinExistence type="predicted"/>
<dbReference type="EMBL" id="JBBEUB010000014">
    <property type="protein sequence ID" value="MEJ2905657.1"/>
    <property type="molecule type" value="Genomic_DNA"/>
</dbReference>
<feature type="signal peptide" evidence="1">
    <location>
        <begin position="1"/>
        <end position="18"/>
    </location>
</feature>
<accession>A0ABU8NVY5</accession>
<reference evidence="2 3" key="1">
    <citation type="submission" date="2024-03" db="EMBL/GenBank/DDBJ databases">
        <title>Sequence of Lycoming College Course Isolates.</title>
        <authorList>
            <person name="Plotts O."/>
            <person name="Newman J."/>
        </authorList>
    </citation>
    <scope>NUCLEOTIDE SEQUENCE [LARGE SCALE GENOMIC DNA]</scope>
    <source>
        <strain evidence="2 3">CJB-3</strain>
    </source>
</reference>
<name>A0ABU8NVY5_9SPHI</name>
<gene>
    <name evidence="2" type="ORF">WAE58_24650</name>
</gene>
<sequence length="217" mass="24220">MNKCLLFFLCLILFGSCAKDYRNQAEVYSNDFEQSNLTGISGGEIETFNNSKVLGRYNNSGFELSLSKLPEHDLVEISFDLYIHDAWDGNKEGEDGIVDGPDFWEMMLDGKSYIRTTFSNVPCGTGTFCEPQSYPHNYPNNNNNPKTGAANRNLPGVCNMAGVVGGTSLYKIVKQIKHSDQKLILKCVDQLKQSNAPDPKCDESWSVDNIKIKAIRL</sequence>
<evidence type="ECO:0000256" key="1">
    <source>
        <dbReference type="SAM" id="SignalP"/>
    </source>
</evidence>
<feature type="chain" id="PRO_5045333902" description="Lipoprotein" evidence="1">
    <location>
        <begin position="19"/>
        <end position="217"/>
    </location>
</feature>
<keyword evidence="3" id="KW-1185">Reference proteome</keyword>
<keyword evidence="1" id="KW-0732">Signal</keyword>